<dbReference type="PANTHER" id="PTHR42752:SF1">
    <property type="entry name" value="IMIDAZOLONEPROPIONASE-RELATED"/>
    <property type="match status" value="1"/>
</dbReference>
<dbReference type="EC" id="3.5.2.7" evidence="1 7"/>
<feature type="binding site" evidence="7">
    <location>
        <position position="328"/>
    </location>
    <ligand>
        <name>4-imidazolone-5-propanoate</name>
        <dbReference type="ChEBI" id="CHEBI:77893"/>
    </ligand>
</feature>
<feature type="binding site" evidence="7">
    <location>
        <position position="81"/>
    </location>
    <ligand>
        <name>Zn(2+)</name>
        <dbReference type="ChEBI" id="CHEBI:29105"/>
    </ligand>
</feature>
<keyword evidence="4 7" id="KW-0369">Histidine metabolism</keyword>
<dbReference type="InterPro" id="IPR032466">
    <property type="entry name" value="Metal_Hydrolase"/>
</dbReference>
<comment type="cofactor">
    <cofactor evidence="7">
        <name>Zn(2+)</name>
        <dbReference type="ChEBI" id="CHEBI:29105"/>
    </cofactor>
    <cofactor evidence="7">
        <name>Fe(3+)</name>
        <dbReference type="ChEBI" id="CHEBI:29034"/>
    </cofactor>
    <text evidence="7">Binds 1 zinc or iron ion per subunit.</text>
</comment>
<evidence type="ECO:0000256" key="2">
    <source>
        <dbReference type="ARBA" id="ARBA00022723"/>
    </source>
</evidence>
<evidence type="ECO:0000256" key="6">
    <source>
        <dbReference type="ARBA" id="ARBA00023004"/>
    </source>
</evidence>
<name>A0A0D2J9E4_9BACT</name>
<feature type="binding site" evidence="7">
    <location>
        <position position="184"/>
    </location>
    <ligand>
        <name>4-imidazolone-5-propanoate</name>
        <dbReference type="ChEBI" id="CHEBI:77893"/>
    </ligand>
</feature>
<dbReference type="GO" id="GO:0005737">
    <property type="term" value="C:cytoplasm"/>
    <property type="evidence" value="ECO:0007669"/>
    <property type="project" value="UniProtKB-SubCell"/>
</dbReference>
<evidence type="ECO:0000256" key="5">
    <source>
        <dbReference type="ARBA" id="ARBA00022833"/>
    </source>
</evidence>
<dbReference type="InterPro" id="IPR005920">
    <property type="entry name" value="HutI"/>
</dbReference>
<feature type="binding site" evidence="7">
    <location>
        <position position="151"/>
    </location>
    <ligand>
        <name>4-imidazolone-5-propanoate</name>
        <dbReference type="ChEBI" id="CHEBI:77893"/>
    </ligand>
</feature>
<comment type="catalytic activity">
    <reaction evidence="7">
        <text>4-imidazolone-5-propanoate + H2O = N-formimidoyl-L-glutamate</text>
        <dbReference type="Rhea" id="RHEA:23660"/>
        <dbReference type="ChEBI" id="CHEBI:15377"/>
        <dbReference type="ChEBI" id="CHEBI:58928"/>
        <dbReference type="ChEBI" id="CHEBI:77893"/>
        <dbReference type="EC" id="3.5.2.7"/>
    </reaction>
</comment>
<evidence type="ECO:0000256" key="7">
    <source>
        <dbReference type="HAMAP-Rule" id="MF_00372"/>
    </source>
</evidence>
<dbReference type="GO" id="GO:0050480">
    <property type="term" value="F:imidazolonepropionase activity"/>
    <property type="evidence" value="ECO:0007669"/>
    <property type="project" value="UniProtKB-UniRule"/>
</dbReference>
<dbReference type="FunFam" id="3.20.20.140:FF:000007">
    <property type="entry name" value="Imidazolonepropionase"/>
    <property type="match status" value="1"/>
</dbReference>
<evidence type="ECO:0000313" key="9">
    <source>
        <dbReference type="EMBL" id="KIX14769.1"/>
    </source>
</evidence>
<feature type="binding site" evidence="7">
    <location>
        <position position="88"/>
    </location>
    <ligand>
        <name>4-imidazolone-5-propanoate</name>
        <dbReference type="ChEBI" id="CHEBI:77893"/>
    </ligand>
</feature>
<dbReference type="Pfam" id="PF01979">
    <property type="entry name" value="Amidohydro_1"/>
    <property type="match status" value="1"/>
</dbReference>
<keyword evidence="10" id="KW-1185">Reference proteome</keyword>
<feature type="binding site" evidence="7">
    <location>
        <position position="323"/>
    </location>
    <ligand>
        <name>Fe(3+)</name>
        <dbReference type="ChEBI" id="CHEBI:29034"/>
    </ligand>
</feature>
<dbReference type="GO" id="GO:0019557">
    <property type="term" value="P:L-histidine catabolic process to glutamate and formate"/>
    <property type="evidence" value="ECO:0007669"/>
    <property type="project" value="UniProtKB-UniPathway"/>
</dbReference>
<dbReference type="HAMAP" id="MF_00372">
    <property type="entry name" value="HutI"/>
    <property type="match status" value="1"/>
</dbReference>
<dbReference type="Proteomes" id="UP000032233">
    <property type="component" value="Unassembled WGS sequence"/>
</dbReference>
<evidence type="ECO:0000256" key="4">
    <source>
        <dbReference type="ARBA" id="ARBA00022808"/>
    </source>
</evidence>
<feature type="binding site" evidence="7">
    <location>
        <position position="79"/>
    </location>
    <ligand>
        <name>Zn(2+)</name>
        <dbReference type="ChEBI" id="CHEBI:29105"/>
    </ligand>
</feature>
<feature type="binding site" evidence="7">
    <location>
        <position position="151"/>
    </location>
    <ligand>
        <name>N-formimidoyl-L-glutamate</name>
        <dbReference type="ChEBI" id="CHEBI:58928"/>
    </ligand>
</feature>
<keyword evidence="6 7" id="KW-0408">Iron</keyword>
<proteinExistence type="inferred from homology"/>
<dbReference type="STRING" id="1429043.X474_06400"/>
<dbReference type="SUPFAM" id="SSF51338">
    <property type="entry name" value="Composite domain of metallo-dependent hydrolases"/>
    <property type="match status" value="1"/>
</dbReference>
<feature type="binding site" evidence="7">
    <location>
        <position position="252"/>
    </location>
    <ligand>
        <name>4-imidazolone-5-propanoate</name>
        <dbReference type="ChEBI" id="CHEBI:77893"/>
    </ligand>
</feature>
<evidence type="ECO:0000256" key="1">
    <source>
        <dbReference type="ARBA" id="ARBA00012864"/>
    </source>
</evidence>
<keyword evidence="2 7" id="KW-0479">Metal-binding</keyword>
<dbReference type="CDD" id="cd01296">
    <property type="entry name" value="Imidazolone-5PH"/>
    <property type="match status" value="1"/>
</dbReference>
<dbReference type="InParanoid" id="A0A0D2J9E4"/>
<accession>A0A0D2J9E4</accession>
<dbReference type="InterPro" id="IPR006680">
    <property type="entry name" value="Amidohydro-rel"/>
</dbReference>
<dbReference type="GO" id="GO:0005506">
    <property type="term" value="F:iron ion binding"/>
    <property type="evidence" value="ECO:0007669"/>
    <property type="project" value="UniProtKB-UniRule"/>
</dbReference>
<evidence type="ECO:0000313" key="10">
    <source>
        <dbReference type="Proteomes" id="UP000032233"/>
    </source>
</evidence>
<comment type="pathway">
    <text evidence="7">Amino-acid degradation; L-histidine degradation into L-glutamate; N-formimidoyl-L-glutamate from L-histidine: step 3/3.</text>
</comment>
<comment type="similarity">
    <text evidence="7">Belongs to the metallo-dependent hydrolases superfamily. HutI family.</text>
</comment>
<comment type="function">
    <text evidence="7">Catalyzes the hydrolytic cleavage of the carbon-nitrogen bond in imidazolone-5-propanoate to yield N-formimidoyl-L-glutamate. It is the third step in the universal histidine degradation pathway.</text>
</comment>
<protein>
    <recommendedName>
        <fullName evidence="1 7">Imidazolonepropionase</fullName>
        <ecNumber evidence="1 7">3.5.2.7</ecNumber>
    </recommendedName>
    <alternativeName>
        <fullName evidence="7">Imidazolone-5-propionate hydrolase</fullName>
    </alternativeName>
</protein>
<evidence type="ECO:0000259" key="8">
    <source>
        <dbReference type="Pfam" id="PF01979"/>
    </source>
</evidence>
<comment type="caution">
    <text evidence="9">The sequence shown here is derived from an EMBL/GenBank/DDBJ whole genome shotgun (WGS) entry which is preliminary data.</text>
</comment>
<feature type="binding site" evidence="7">
    <location>
        <position position="323"/>
    </location>
    <ligand>
        <name>Zn(2+)</name>
        <dbReference type="ChEBI" id="CHEBI:29105"/>
    </ligand>
</feature>
<organism evidence="9 10">
    <name type="scientific">Dethiosulfatarculus sandiegensis</name>
    <dbReference type="NCBI Taxonomy" id="1429043"/>
    <lineage>
        <taxon>Bacteria</taxon>
        <taxon>Pseudomonadati</taxon>
        <taxon>Thermodesulfobacteriota</taxon>
        <taxon>Desulfarculia</taxon>
        <taxon>Desulfarculales</taxon>
        <taxon>Desulfarculaceae</taxon>
        <taxon>Dethiosulfatarculus</taxon>
    </lineage>
</organism>
<dbReference type="Gene3D" id="2.30.40.10">
    <property type="entry name" value="Urease, subunit C, domain 1"/>
    <property type="match status" value="1"/>
</dbReference>
<feature type="binding site" evidence="7">
    <location>
        <position position="249"/>
    </location>
    <ligand>
        <name>Zn(2+)</name>
        <dbReference type="ChEBI" id="CHEBI:29105"/>
    </ligand>
</feature>
<gene>
    <name evidence="7" type="primary">hutI</name>
    <name evidence="9" type="ORF">X474_06400</name>
</gene>
<feature type="domain" description="Amidohydrolase-related" evidence="8">
    <location>
        <begin position="71"/>
        <end position="409"/>
    </location>
</feature>
<dbReference type="OrthoDB" id="9807210at2"/>
<dbReference type="GO" id="GO:0008270">
    <property type="term" value="F:zinc ion binding"/>
    <property type="evidence" value="ECO:0007669"/>
    <property type="project" value="UniProtKB-UniRule"/>
</dbReference>
<keyword evidence="7" id="KW-0963">Cytoplasm</keyword>
<dbReference type="InterPro" id="IPR011059">
    <property type="entry name" value="Metal-dep_hydrolase_composite"/>
</dbReference>
<dbReference type="PANTHER" id="PTHR42752">
    <property type="entry name" value="IMIDAZOLONEPROPIONASE"/>
    <property type="match status" value="1"/>
</dbReference>
<feature type="binding site" evidence="7">
    <location>
        <position position="81"/>
    </location>
    <ligand>
        <name>Fe(3+)</name>
        <dbReference type="ChEBI" id="CHEBI:29034"/>
    </ligand>
</feature>
<dbReference type="Gene3D" id="3.20.20.140">
    <property type="entry name" value="Metal-dependent hydrolases"/>
    <property type="match status" value="1"/>
</dbReference>
<dbReference type="GO" id="GO:0019556">
    <property type="term" value="P:L-histidine catabolic process to glutamate and formamide"/>
    <property type="evidence" value="ECO:0007669"/>
    <property type="project" value="UniProtKB-UniRule"/>
</dbReference>
<sequence length="418" mass="44557">MPGTVHINANIHTPLDPGRALAGSEQGRVMTLARGALWHHRGVIKAVGPQEEVLSRAGDDAEIIDCQGRAMIPGLVDPHTHMCFAQTREKEFSERIQGVPYLEILKRGGGILNSVDSVRKASREDLLKTTLEHLDLALAHGSTTVEIKSGYGLDTENELKMLSVIELAGQKASQDIVATFLGAHAIPREKKDRPEEYVDLLIDEMIPKVAEQGIAKFADVFCEKGVFTKEQSKRILLAGKKHGLLPKLHADEVHDLGGGGLAAQLKAISADHLLAVSPESIAEMAKAQVVAILLPATAYSLKKPYAPARTMLEAGLAVALATDCNPGSSYVLSMAFVFGLAVMQMGLSLEEALTAATLNAAYALNLGHKVGSLEPGKQADFCLLAGESPAVIAYRAGINPMAAVYKKGRLAASTQRSL</sequence>
<keyword evidence="5 7" id="KW-0862">Zinc</keyword>
<keyword evidence="3 7" id="KW-0378">Hydrolase</keyword>
<dbReference type="NCBIfam" id="TIGR01224">
    <property type="entry name" value="hutI"/>
    <property type="match status" value="1"/>
</dbReference>
<feature type="binding site" evidence="7">
    <location>
        <position position="325"/>
    </location>
    <ligand>
        <name>N-formimidoyl-L-glutamate</name>
        <dbReference type="ChEBI" id="CHEBI:58928"/>
    </ligand>
</feature>
<dbReference type="UniPathway" id="UPA00379">
    <property type="reaction ID" value="UER00551"/>
</dbReference>
<dbReference type="PATRIC" id="fig|1429043.3.peg.1359"/>
<comment type="subcellular location">
    <subcellularLocation>
        <location evidence="7">Cytoplasm</location>
    </subcellularLocation>
</comment>
<reference evidence="9 10" key="1">
    <citation type="submission" date="2013-11" db="EMBL/GenBank/DDBJ databases">
        <title>Metagenomic analysis of a methanogenic consortium involved in long chain n-alkane degradation.</title>
        <authorList>
            <person name="Davidova I.A."/>
            <person name="Callaghan A.V."/>
            <person name="Wawrik B."/>
            <person name="Pruitt S."/>
            <person name="Marks C."/>
            <person name="Duncan K.E."/>
            <person name="Suflita J.M."/>
        </authorList>
    </citation>
    <scope>NUCLEOTIDE SEQUENCE [LARGE SCALE GENOMIC DNA]</scope>
    <source>
        <strain evidence="9 10">SPR</strain>
    </source>
</reference>
<feature type="binding site" evidence="7">
    <location>
        <position position="327"/>
    </location>
    <ligand>
        <name>N-formimidoyl-L-glutamate</name>
        <dbReference type="ChEBI" id="CHEBI:58928"/>
    </ligand>
</feature>
<dbReference type="SUPFAM" id="SSF51556">
    <property type="entry name" value="Metallo-dependent hydrolases"/>
    <property type="match status" value="1"/>
</dbReference>
<dbReference type="EMBL" id="AZAC01000008">
    <property type="protein sequence ID" value="KIX14769.1"/>
    <property type="molecule type" value="Genomic_DNA"/>
</dbReference>
<dbReference type="AlphaFoldDB" id="A0A0D2J9E4"/>
<dbReference type="RefSeq" id="WP_044347420.1">
    <property type="nucleotide sequence ID" value="NZ_AZAC01000008.1"/>
</dbReference>
<feature type="binding site" evidence="7">
    <location>
        <position position="249"/>
    </location>
    <ligand>
        <name>Fe(3+)</name>
        <dbReference type="ChEBI" id="CHEBI:29034"/>
    </ligand>
</feature>
<feature type="binding site" evidence="7">
    <location>
        <position position="79"/>
    </location>
    <ligand>
        <name>Fe(3+)</name>
        <dbReference type="ChEBI" id="CHEBI:29034"/>
    </ligand>
</feature>
<evidence type="ECO:0000256" key="3">
    <source>
        <dbReference type="ARBA" id="ARBA00022801"/>
    </source>
</evidence>